<evidence type="ECO:0000313" key="3">
    <source>
        <dbReference type="Proteomes" id="UP000276133"/>
    </source>
</evidence>
<sequence>MKFLASICLKFLFSNSCFHAIEAYSTIFFKIKIIARTEKNRNHEVIAALRRDSKVKFDMAKNQETENNFEMIKAVKQTLEIGEIVKFNLERLINSVPEKFMDNLKQKMNSLI</sequence>
<feature type="signal peptide" evidence="1">
    <location>
        <begin position="1"/>
        <end position="23"/>
    </location>
</feature>
<dbReference type="EMBL" id="REGN01008714">
    <property type="protein sequence ID" value="RNA02912.1"/>
    <property type="molecule type" value="Genomic_DNA"/>
</dbReference>
<comment type="caution">
    <text evidence="2">The sequence shown here is derived from an EMBL/GenBank/DDBJ whole genome shotgun (WGS) entry which is preliminary data.</text>
</comment>
<protein>
    <submittedName>
        <fullName evidence="2">Uncharacterized protein</fullName>
    </submittedName>
</protein>
<organism evidence="2 3">
    <name type="scientific">Brachionus plicatilis</name>
    <name type="common">Marine rotifer</name>
    <name type="synonym">Brachionus muelleri</name>
    <dbReference type="NCBI Taxonomy" id="10195"/>
    <lineage>
        <taxon>Eukaryota</taxon>
        <taxon>Metazoa</taxon>
        <taxon>Spiralia</taxon>
        <taxon>Gnathifera</taxon>
        <taxon>Rotifera</taxon>
        <taxon>Eurotatoria</taxon>
        <taxon>Monogononta</taxon>
        <taxon>Pseudotrocha</taxon>
        <taxon>Ploima</taxon>
        <taxon>Brachionidae</taxon>
        <taxon>Brachionus</taxon>
    </lineage>
</organism>
<proteinExistence type="predicted"/>
<name>A0A3M7PUQ8_BRAPC</name>
<keyword evidence="3" id="KW-1185">Reference proteome</keyword>
<dbReference type="AlphaFoldDB" id="A0A3M7PUQ8"/>
<evidence type="ECO:0000256" key="1">
    <source>
        <dbReference type="SAM" id="SignalP"/>
    </source>
</evidence>
<dbReference type="Proteomes" id="UP000276133">
    <property type="component" value="Unassembled WGS sequence"/>
</dbReference>
<feature type="chain" id="PRO_5018095184" evidence="1">
    <location>
        <begin position="24"/>
        <end position="112"/>
    </location>
</feature>
<keyword evidence="1" id="KW-0732">Signal</keyword>
<accession>A0A3M7PUQ8</accession>
<reference evidence="2 3" key="1">
    <citation type="journal article" date="2018" name="Sci. Rep.">
        <title>Genomic signatures of local adaptation to the degree of environmental predictability in rotifers.</title>
        <authorList>
            <person name="Franch-Gras L."/>
            <person name="Hahn C."/>
            <person name="Garcia-Roger E.M."/>
            <person name="Carmona M.J."/>
            <person name="Serra M."/>
            <person name="Gomez A."/>
        </authorList>
    </citation>
    <scope>NUCLEOTIDE SEQUENCE [LARGE SCALE GENOMIC DNA]</scope>
    <source>
        <strain evidence="2">HYR1</strain>
    </source>
</reference>
<evidence type="ECO:0000313" key="2">
    <source>
        <dbReference type="EMBL" id="RNA02912.1"/>
    </source>
</evidence>
<gene>
    <name evidence="2" type="ORF">BpHYR1_022954</name>
</gene>